<dbReference type="SFLD" id="SFLDG01082">
    <property type="entry name" value="B12-binding_domain_containing"/>
    <property type="match status" value="1"/>
</dbReference>
<keyword evidence="2" id="KW-0949">S-adenosyl-L-methionine</keyword>
<dbReference type="InterPro" id="IPR006638">
    <property type="entry name" value="Elp3/MiaA/NifB-like_rSAM"/>
</dbReference>
<reference evidence="7 8" key="1">
    <citation type="submission" date="2023-11" db="EMBL/GenBank/DDBJ databases">
        <title>Plant-associative lifestyle of Vibrio porteresiae and its evolutionary dynamics.</title>
        <authorList>
            <person name="Rameshkumar N."/>
            <person name="Kirti K."/>
        </authorList>
    </citation>
    <scope>NUCLEOTIDE SEQUENCE [LARGE SCALE GENOMIC DNA]</scope>
    <source>
        <strain evidence="7 8">MSSRF30</strain>
    </source>
</reference>
<evidence type="ECO:0000313" key="8">
    <source>
        <dbReference type="Proteomes" id="UP001304071"/>
    </source>
</evidence>
<dbReference type="Proteomes" id="UP001304071">
    <property type="component" value="Chromosome 2"/>
</dbReference>
<dbReference type="SFLD" id="SFLDF00324">
    <property type="entry name" value="bacteriocin_maturation"/>
    <property type="match status" value="1"/>
</dbReference>
<dbReference type="Gene3D" id="3.80.30.20">
    <property type="entry name" value="tm_1862 like domain"/>
    <property type="match status" value="1"/>
</dbReference>
<keyword evidence="4" id="KW-0408">Iron</keyword>
<keyword evidence="5" id="KW-0411">Iron-sulfur</keyword>
<feature type="domain" description="Radical SAM core" evidence="6">
    <location>
        <begin position="227"/>
        <end position="447"/>
    </location>
</feature>
<dbReference type="NCBIfam" id="TIGR03975">
    <property type="entry name" value="rSAM_ocin_1"/>
    <property type="match status" value="1"/>
</dbReference>
<dbReference type="Pfam" id="PF04055">
    <property type="entry name" value="Radical_SAM"/>
    <property type="match status" value="1"/>
</dbReference>
<accession>A0ABZ0QI40</accession>
<evidence type="ECO:0000256" key="5">
    <source>
        <dbReference type="ARBA" id="ARBA00023014"/>
    </source>
</evidence>
<evidence type="ECO:0000259" key="6">
    <source>
        <dbReference type="PROSITE" id="PS51918"/>
    </source>
</evidence>
<dbReference type="InterPro" id="IPR023984">
    <property type="entry name" value="rSAM_ocin_1"/>
</dbReference>
<comment type="cofactor">
    <cofactor evidence="1">
        <name>[4Fe-4S] cluster</name>
        <dbReference type="ChEBI" id="CHEBI:49883"/>
    </cofactor>
</comment>
<evidence type="ECO:0000256" key="1">
    <source>
        <dbReference type="ARBA" id="ARBA00001966"/>
    </source>
</evidence>
<keyword evidence="8" id="KW-1185">Reference proteome</keyword>
<keyword evidence="3" id="KW-0479">Metal-binding</keyword>
<proteinExistence type="predicted"/>
<gene>
    <name evidence="7" type="ORF">R8Z52_21360</name>
</gene>
<sequence length="570" mass="65739">MKIEMICAPYAGVDRPSLGLSILKSHAVNLGHDVSINYVNIDFVEHFGLSDYQKMVNSSPVDMAGECLISRIYHSSLVELNEEDLEIRQWYIDKGKELAFKGSDIYCFTCLFQQIRPSLWLAEEIKKIRPKSIIVFGGAALDYPMGEQLFNSFKFVDCLFMGESEQTFVDYLNSVSKNEIYRHPSVLIRNQDIPLMTRAATLADLNVSCAPDYEDYFERFRGSVLPIFIKPYIFYETSRGCSWGQRAQCTFCGLNGGSIGYRAKDPDKVIAEINYLKELYSNDIDELAFVDNIIPQNFYREMLPKLIDNKSNITYFYEIKSNANYEELLSLKNAKVMRIQPGIESLSTHILKSMKKGVTAIQNISVLVNSARLGIDVDWNILLNIPGETDESVESMFDVIPLLYHLQPPDASSPFRLDRHSPVFLNPIENGIKNIIPVKSYFYMYPELNEDEVFNLAYHFDFDENRTKKRIHLHHKIQDMIDFWKSGKYSLTHTVENTGIVKISDSRFENIADYKLTKSCSDLYRYILSEKNSISIRKLTDFDVEDLNFLLSNRLLYKEFDRVIALSLEN</sequence>
<dbReference type="PANTHER" id="PTHR43409">
    <property type="entry name" value="ANAEROBIC MAGNESIUM-PROTOPORPHYRIN IX MONOMETHYL ESTER CYCLASE-RELATED"/>
    <property type="match status" value="1"/>
</dbReference>
<evidence type="ECO:0000256" key="2">
    <source>
        <dbReference type="ARBA" id="ARBA00022691"/>
    </source>
</evidence>
<dbReference type="InterPro" id="IPR023404">
    <property type="entry name" value="rSAM_horseshoe"/>
</dbReference>
<dbReference type="InterPro" id="IPR007197">
    <property type="entry name" value="rSAM"/>
</dbReference>
<evidence type="ECO:0000256" key="4">
    <source>
        <dbReference type="ARBA" id="ARBA00023004"/>
    </source>
</evidence>
<dbReference type="RefSeq" id="WP_261897465.1">
    <property type="nucleotide sequence ID" value="NZ_AP024896.1"/>
</dbReference>
<dbReference type="PROSITE" id="PS51918">
    <property type="entry name" value="RADICAL_SAM"/>
    <property type="match status" value="1"/>
</dbReference>
<dbReference type="InterPro" id="IPR051198">
    <property type="entry name" value="BchE-like"/>
</dbReference>
<evidence type="ECO:0000256" key="3">
    <source>
        <dbReference type="ARBA" id="ARBA00022723"/>
    </source>
</evidence>
<name>A0ABZ0QI40_9VIBR</name>
<dbReference type="SMART" id="SM00729">
    <property type="entry name" value="Elp3"/>
    <property type="match status" value="1"/>
</dbReference>
<dbReference type="EMBL" id="CP138204">
    <property type="protein sequence ID" value="WPC75480.1"/>
    <property type="molecule type" value="Genomic_DNA"/>
</dbReference>
<dbReference type="PANTHER" id="PTHR43409:SF16">
    <property type="entry name" value="SLR0320 PROTEIN"/>
    <property type="match status" value="1"/>
</dbReference>
<protein>
    <submittedName>
        <fullName evidence="7">RiPP maturation radical SAM C-methyltransferase</fullName>
    </submittedName>
</protein>
<dbReference type="InterPro" id="IPR058240">
    <property type="entry name" value="rSAM_sf"/>
</dbReference>
<evidence type="ECO:0000313" key="7">
    <source>
        <dbReference type="EMBL" id="WPC75480.1"/>
    </source>
</evidence>
<dbReference type="SUPFAM" id="SSF102114">
    <property type="entry name" value="Radical SAM enzymes"/>
    <property type="match status" value="1"/>
</dbReference>
<dbReference type="SFLD" id="SFLDS00029">
    <property type="entry name" value="Radical_SAM"/>
    <property type="match status" value="1"/>
</dbReference>
<organism evidence="7 8">
    <name type="scientific">Vibrio porteresiae DSM 19223</name>
    <dbReference type="NCBI Taxonomy" id="1123496"/>
    <lineage>
        <taxon>Bacteria</taxon>
        <taxon>Pseudomonadati</taxon>
        <taxon>Pseudomonadota</taxon>
        <taxon>Gammaproteobacteria</taxon>
        <taxon>Vibrionales</taxon>
        <taxon>Vibrionaceae</taxon>
        <taxon>Vibrio</taxon>
    </lineage>
</organism>
<dbReference type="Gene3D" id="3.40.50.280">
    <property type="entry name" value="Cobalamin-binding domain"/>
    <property type="match status" value="1"/>
</dbReference>